<dbReference type="Gene3D" id="3.40.630.30">
    <property type="match status" value="1"/>
</dbReference>
<dbReference type="RefSeq" id="WP_123165756.1">
    <property type="nucleotide sequence ID" value="NZ_RIAX01000008.1"/>
</dbReference>
<feature type="domain" description="N-acetyltransferase" evidence="1">
    <location>
        <begin position="12"/>
        <end position="169"/>
    </location>
</feature>
<evidence type="ECO:0000259" key="1">
    <source>
        <dbReference type="PROSITE" id="PS51186"/>
    </source>
</evidence>
<dbReference type="InterPro" id="IPR000182">
    <property type="entry name" value="GNAT_dom"/>
</dbReference>
<dbReference type="GO" id="GO:0016747">
    <property type="term" value="F:acyltransferase activity, transferring groups other than amino-acyl groups"/>
    <property type="evidence" value="ECO:0007669"/>
    <property type="project" value="InterPro"/>
</dbReference>
<keyword evidence="3" id="KW-1185">Reference proteome</keyword>
<dbReference type="InterPro" id="IPR051531">
    <property type="entry name" value="N-acetyltransferase"/>
</dbReference>
<name>A0A3M8P706_9BACL</name>
<evidence type="ECO:0000313" key="2">
    <source>
        <dbReference type="EMBL" id="RNF38974.1"/>
    </source>
</evidence>
<gene>
    <name evidence="2" type="ORF">EEX84_11305</name>
</gene>
<dbReference type="PANTHER" id="PTHR43792:SF1">
    <property type="entry name" value="N-ACETYLTRANSFERASE DOMAIN-CONTAINING PROTEIN"/>
    <property type="match status" value="1"/>
</dbReference>
<dbReference type="AlphaFoldDB" id="A0A3M8P706"/>
<evidence type="ECO:0000313" key="3">
    <source>
        <dbReference type="Proteomes" id="UP000275473"/>
    </source>
</evidence>
<dbReference type="PROSITE" id="PS51186">
    <property type="entry name" value="GNAT"/>
    <property type="match status" value="1"/>
</dbReference>
<comment type="caution">
    <text evidence="2">The sequence shown here is derived from an EMBL/GenBank/DDBJ whole genome shotgun (WGS) entry which is preliminary data.</text>
</comment>
<dbReference type="EMBL" id="RIAX01000008">
    <property type="protein sequence ID" value="RNF38974.1"/>
    <property type="molecule type" value="Genomic_DNA"/>
</dbReference>
<sequence>MKCDYIFESDRLGFRRWKDTDKEVFSSMNADDSVMAFFPGKLTKAQSDSLIDKMEEHLEAKGYGLWAVELKKDGSFIGFIGLSEVNLEVEFKGAIEIGWRLDKKYWKKGYAREGAEACLAYAFETLKMKEIHSFTSALNLPSEMVMKRIGMTKIGEFEHPLLAEHHPLRKHVLYKITSSTYHSK</sequence>
<organism evidence="2 3">
    <name type="scientific">Planococcus salinus</name>
    <dbReference type="NCBI Taxonomy" id="1848460"/>
    <lineage>
        <taxon>Bacteria</taxon>
        <taxon>Bacillati</taxon>
        <taxon>Bacillota</taxon>
        <taxon>Bacilli</taxon>
        <taxon>Bacillales</taxon>
        <taxon>Caryophanaceae</taxon>
        <taxon>Planococcus</taxon>
    </lineage>
</organism>
<dbReference type="Pfam" id="PF13302">
    <property type="entry name" value="Acetyltransf_3"/>
    <property type="match status" value="1"/>
</dbReference>
<dbReference type="Proteomes" id="UP000275473">
    <property type="component" value="Unassembled WGS sequence"/>
</dbReference>
<proteinExistence type="predicted"/>
<dbReference type="PANTHER" id="PTHR43792">
    <property type="entry name" value="GNAT FAMILY, PUTATIVE (AFU_ORTHOLOGUE AFUA_3G00765)-RELATED-RELATED"/>
    <property type="match status" value="1"/>
</dbReference>
<dbReference type="SUPFAM" id="SSF55729">
    <property type="entry name" value="Acyl-CoA N-acyltransferases (Nat)"/>
    <property type="match status" value="1"/>
</dbReference>
<reference evidence="2 3" key="1">
    <citation type="journal article" date="2018" name="Int. J. Syst. Evol. Microbiol.">
        <title>Planococcus salinus sp. nov., a moderately halophilic bacterium isolated from a saline-alkali soil.</title>
        <authorList>
            <person name="Gan L."/>
        </authorList>
    </citation>
    <scope>NUCLEOTIDE SEQUENCE [LARGE SCALE GENOMIC DNA]</scope>
    <source>
        <strain evidence="2 3">LCB217</strain>
    </source>
</reference>
<protein>
    <submittedName>
        <fullName evidence="2">N-acetyltransferase</fullName>
    </submittedName>
</protein>
<dbReference type="OrthoDB" id="9798081at2"/>
<keyword evidence="2" id="KW-0808">Transferase</keyword>
<accession>A0A3M8P706</accession>
<dbReference type="InterPro" id="IPR016181">
    <property type="entry name" value="Acyl_CoA_acyltransferase"/>
</dbReference>